<dbReference type="Proteomes" id="UP000057938">
    <property type="component" value="Chromosome"/>
</dbReference>
<sequence length="131" mass="14519">MNMLKLSMITLVVPDYYEAIAFYEGALGFEVVEDTDMGKGKRWVVVAAADGSHILLAKAADEAQEKVVGNQTGGRVGFFLETDDFAACYERFRARGVAFEENPRSEAYGTVAVFTDPFGNRWDLIEHRKAA</sequence>
<feature type="domain" description="VOC" evidence="1">
    <location>
        <begin position="5"/>
        <end position="127"/>
    </location>
</feature>
<dbReference type="AlphaFoldDB" id="A0A0M5KY39"/>
<dbReference type="PROSITE" id="PS51819">
    <property type="entry name" value="VOC"/>
    <property type="match status" value="1"/>
</dbReference>
<dbReference type="InterPro" id="IPR037523">
    <property type="entry name" value="VOC_core"/>
</dbReference>
<dbReference type="RefSeq" id="WP_232301468.1">
    <property type="nucleotide sequence ID" value="NZ_CP012669.1"/>
</dbReference>
<organism evidence="2 3">
    <name type="scientific">Altererythrobacter epoxidivorans</name>
    <dbReference type="NCBI Taxonomy" id="361183"/>
    <lineage>
        <taxon>Bacteria</taxon>
        <taxon>Pseudomonadati</taxon>
        <taxon>Pseudomonadota</taxon>
        <taxon>Alphaproteobacteria</taxon>
        <taxon>Sphingomonadales</taxon>
        <taxon>Erythrobacteraceae</taxon>
        <taxon>Altererythrobacter</taxon>
    </lineage>
</organism>
<dbReference type="EMBL" id="CP012669">
    <property type="protein sequence ID" value="ALE15657.1"/>
    <property type="molecule type" value="Genomic_DNA"/>
</dbReference>
<dbReference type="InterPro" id="IPR004360">
    <property type="entry name" value="Glyas_Fos-R_dOase_dom"/>
</dbReference>
<gene>
    <name evidence="2" type="ORF">AMC99_00344</name>
</gene>
<keyword evidence="3" id="KW-1185">Reference proteome</keyword>
<dbReference type="InterPro" id="IPR029068">
    <property type="entry name" value="Glyas_Bleomycin-R_OHBP_Dase"/>
</dbReference>
<dbReference type="PANTHER" id="PTHR36437">
    <property type="entry name" value="GLYOXALASE/BLEOMYCIN RESISTANCE PROTEIN/DIOXYGENASE"/>
    <property type="match status" value="1"/>
</dbReference>
<dbReference type="Pfam" id="PF00903">
    <property type="entry name" value="Glyoxalase"/>
    <property type="match status" value="1"/>
</dbReference>
<accession>A0A0M5KY39</accession>
<proteinExistence type="predicted"/>
<dbReference type="Gene3D" id="3.10.180.10">
    <property type="entry name" value="2,3-Dihydroxybiphenyl 1,2-Dioxygenase, domain 1"/>
    <property type="match status" value="1"/>
</dbReference>
<dbReference type="KEGG" id="aep:AMC99_00344"/>
<evidence type="ECO:0000313" key="2">
    <source>
        <dbReference type="EMBL" id="ALE15657.1"/>
    </source>
</evidence>
<protein>
    <submittedName>
        <fullName evidence="2">Glyoxalase family protein</fullName>
    </submittedName>
</protein>
<dbReference type="STRING" id="361183.AMC99_00344"/>
<name>A0A0M5KY39_9SPHN</name>
<reference evidence="2 3" key="1">
    <citation type="submission" date="2015-09" db="EMBL/GenBank/DDBJ databases">
        <title>Complete genome sequence of a benzo[a]pyrene-degrading bacterium Altererythrobacter epoxidivorans CGMCC 1.7731T.</title>
        <authorList>
            <person name="Li Z."/>
            <person name="Cheng H."/>
            <person name="Huo Y."/>
            <person name="Xu X."/>
        </authorList>
    </citation>
    <scope>NUCLEOTIDE SEQUENCE [LARGE SCALE GENOMIC DNA]</scope>
    <source>
        <strain evidence="2 3">CGMCC 1.7731</strain>
    </source>
</reference>
<dbReference type="PATRIC" id="fig|361183.4.peg.343"/>
<dbReference type="SUPFAM" id="SSF54593">
    <property type="entry name" value="Glyoxalase/Bleomycin resistance protein/Dihydroxybiphenyl dioxygenase"/>
    <property type="match status" value="1"/>
</dbReference>
<dbReference type="PANTHER" id="PTHR36437:SF2">
    <property type="entry name" value="GLYOXALASE_BLEOMYCIN RESISTANCE PROTEIN_DIOXYGENASE"/>
    <property type="match status" value="1"/>
</dbReference>
<evidence type="ECO:0000313" key="3">
    <source>
        <dbReference type="Proteomes" id="UP000057938"/>
    </source>
</evidence>
<evidence type="ECO:0000259" key="1">
    <source>
        <dbReference type="PROSITE" id="PS51819"/>
    </source>
</evidence>